<dbReference type="KEGG" id="ahat:ADCFC_20060"/>
<name>A0A6F8SNR5_9ACTN</name>
<dbReference type="EMBL" id="AP022829">
    <property type="protein sequence ID" value="BCA89387.1"/>
    <property type="molecule type" value="Genomic_DNA"/>
</dbReference>
<gene>
    <name evidence="2" type="ORF">ADCFC_18840</name>
</gene>
<evidence type="ECO:0000256" key="1">
    <source>
        <dbReference type="SAM" id="MobiDB-lite"/>
    </source>
</evidence>
<evidence type="ECO:0000313" key="2">
    <source>
        <dbReference type="EMBL" id="BCA89387.1"/>
    </source>
</evidence>
<sequence length="108" mass="12082">MGGDLGRPPCGITSPDSRPLLTRAPKELPLRERSPRKPVAGAPFLHAPVARGVFLPSEKSAYDIFASRAAGRLRPNNKPDALNRYFLFFWKVSRLKHRSPTHKNVQLI</sequence>
<feature type="compositionally biased region" description="Basic and acidic residues" evidence="1">
    <location>
        <begin position="24"/>
        <end position="35"/>
    </location>
</feature>
<proteinExistence type="predicted"/>
<reference evidence="3" key="1">
    <citation type="journal article" date="2020" name="Microbiol. Resour. Announc.">
        <title>Complete Genome Sequence of Adlercreutzia sp. Strain 8CFCBH1, a Potent Producer of Equol, Isolated from Healthy Japanese Feces.</title>
        <authorList>
            <person name="Ogata Y."/>
            <person name="Sakamoto M."/>
            <person name="Ohkuma M."/>
            <person name="Hattori M."/>
            <person name="Suda W."/>
        </authorList>
    </citation>
    <scope>NUCLEOTIDE SEQUENCE [LARGE SCALE GENOMIC DNA]</scope>
    <source>
        <strain evidence="3">8CFCBH1</strain>
    </source>
</reference>
<dbReference type="AlphaFoldDB" id="A0A6F8SNR5"/>
<evidence type="ECO:0000313" key="3">
    <source>
        <dbReference type="Proteomes" id="UP000501727"/>
    </source>
</evidence>
<feature type="region of interest" description="Disordered" evidence="1">
    <location>
        <begin position="1"/>
        <end position="41"/>
    </location>
</feature>
<organism evidence="2 3">
    <name type="scientific">Adlercreutzia hattorii</name>
    <dbReference type="NCBI Taxonomy" id="2707299"/>
    <lineage>
        <taxon>Bacteria</taxon>
        <taxon>Bacillati</taxon>
        <taxon>Actinomycetota</taxon>
        <taxon>Coriobacteriia</taxon>
        <taxon>Eggerthellales</taxon>
        <taxon>Eggerthellaceae</taxon>
        <taxon>Adlercreutzia</taxon>
    </lineage>
</organism>
<reference evidence="3" key="2">
    <citation type="submission" date="2020-03" db="EMBL/GenBank/DDBJ databases">
        <title>Complete Genome Sequence of Adlercreutzia sp. strain 8CFCBH1 Producing Equol, Isolated from Healthy Japanese Feces.</title>
        <authorList>
            <person name="Ogata Y."/>
            <person name="Sakamoto M."/>
            <person name="Ohkuma M."/>
            <person name="Hattori M."/>
            <person name="Suda W."/>
        </authorList>
    </citation>
    <scope>NUCLEOTIDE SEQUENCE [LARGE SCALE GENOMIC DNA]</scope>
    <source>
        <strain evidence="3">8CFCBH1</strain>
    </source>
</reference>
<keyword evidence="3" id="KW-1185">Reference proteome</keyword>
<dbReference type="Proteomes" id="UP000501727">
    <property type="component" value="Chromosome"/>
</dbReference>
<accession>A0A6F8SNR5</accession>
<protein>
    <submittedName>
        <fullName evidence="2">Uncharacterized protein</fullName>
    </submittedName>
</protein>